<proteinExistence type="predicted"/>
<name>A0A8J2RZ25_9CRUS</name>
<feature type="region of interest" description="Disordered" evidence="1">
    <location>
        <begin position="97"/>
        <end position="118"/>
    </location>
</feature>
<gene>
    <name evidence="2" type="ORF">DGAL_LOCUS15828</name>
</gene>
<reference evidence="2" key="1">
    <citation type="submission" date="2021-11" db="EMBL/GenBank/DDBJ databases">
        <authorList>
            <person name="Schell T."/>
        </authorList>
    </citation>
    <scope>NUCLEOTIDE SEQUENCE</scope>
    <source>
        <strain evidence="2">M5</strain>
    </source>
</reference>
<protein>
    <submittedName>
        <fullName evidence="2">Uncharacterized protein</fullName>
    </submittedName>
</protein>
<organism evidence="2 3">
    <name type="scientific">Daphnia galeata</name>
    <dbReference type="NCBI Taxonomy" id="27404"/>
    <lineage>
        <taxon>Eukaryota</taxon>
        <taxon>Metazoa</taxon>
        <taxon>Ecdysozoa</taxon>
        <taxon>Arthropoda</taxon>
        <taxon>Crustacea</taxon>
        <taxon>Branchiopoda</taxon>
        <taxon>Diplostraca</taxon>
        <taxon>Cladocera</taxon>
        <taxon>Anomopoda</taxon>
        <taxon>Daphniidae</taxon>
        <taxon>Daphnia</taxon>
    </lineage>
</organism>
<accession>A0A8J2RZ25</accession>
<keyword evidence="3" id="KW-1185">Reference proteome</keyword>
<evidence type="ECO:0000256" key="1">
    <source>
        <dbReference type="SAM" id="MobiDB-lite"/>
    </source>
</evidence>
<evidence type="ECO:0000313" key="2">
    <source>
        <dbReference type="EMBL" id="CAH0112116.1"/>
    </source>
</evidence>
<evidence type="ECO:0000313" key="3">
    <source>
        <dbReference type="Proteomes" id="UP000789390"/>
    </source>
</evidence>
<comment type="caution">
    <text evidence="2">The sequence shown here is derived from an EMBL/GenBank/DDBJ whole genome shotgun (WGS) entry which is preliminary data.</text>
</comment>
<dbReference type="Proteomes" id="UP000789390">
    <property type="component" value="Unassembled WGS sequence"/>
</dbReference>
<sequence length="118" mass="13471">MYKLLNFHRDPFDLEKEEKQNMAVIIDGMRNKTDRYSCPTCSTITWLLLCIALVMDGNVPLVRSQFIFREDPLGRNVPCHKANSSLAAVTLGLGKRYKTEKAGRHKHTREPPNDINGL</sequence>
<dbReference type="AlphaFoldDB" id="A0A8J2RZ25"/>
<dbReference type="EMBL" id="CAKKLH010000323">
    <property type="protein sequence ID" value="CAH0112116.1"/>
    <property type="molecule type" value="Genomic_DNA"/>
</dbReference>